<evidence type="ECO:0000256" key="1">
    <source>
        <dbReference type="ARBA" id="ARBA00007768"/>
    </source>
</evidence>
<dbReference type="PANTHER" id="PTHR12598:SF0">
    <property type="entry name" value="COPPER HOMEOSTASIS PROTEIN CUTC HOMOLOG"/>
    <property type="match status" value="1"/>
</dbReference>
<evidence type="ECO:0000256" key="2">
    <source>
        <dbReference type="HAMAP-Rule" id="MF_00795"/>
    </source>
</evidence>
<comment type="caution">
    <text evidence="2">Once thought to be involved in copper homeostasis, experiments in E.coli have shown this is not the case.</text>
</comment>
<proteinExistence type="inferred from homology"/>
<evidence type="ECO:0000313" key="4">
    <source>
        <dbReference type="Proteomes" id="UP000306229"/>
    </source>
</evidence>
<sequence length="240" mass="26638">MKIEICANSYQSAVNAEASGADRIELCSELAIGGITPSFGLIKKIKQDLRIPVHVLIRPRSGDFTYSNADFEVMKQDVMFCKNLGCEGVVSGVLNADNTIDLERTKELIELAMPMSFTFHRAFDWVVNPLKSLDELKEIGVKRILTSGQENQAVKGIELLKKLKDRAGVFIEIMPGGGVNIDTILVFKKAGFKQVHFSATSLYSTQKKVNVTMNSDRFFDETLVAISDSEKIINMINLVK</sequence>
<dbReference type="PANTHER" id="PTHR12598">
    <property type="entry name" value="COPPER HOMEOSTASIS PROTEIN CUTC"/>
    <property type="match status" value="1"/>
</dbReference>
<dbReference type="InterPro" id="IPR005627">
    <property type="entry name" value="CutC-like"/>
</dbReference>
<comment type="similarity">
    <text evidence="1 2">Belongs to the CutC family.</text>
</comment>
<organism evidence="3 4">
    <name type="scientific">Aureibaculum algae</name>
    <dbReference type="NCBI Taxonomy" id="2584122"/>
    <lineage>
        <taxon>Bacteria</taxon>
        <taxon>Pseudomonadati</taxon>
        <taxon>Bacteroidota</taxon>
        <taxon>Flavobacteriia</taxon>
        <taxon>Flavobacteriales</taxon>
        <taxon>Flavobacteriaceae</taxon>
        <taxon>Aureibaculum</taxon>
    </lineage>
</organism>
<gene>
    <name evidence="2" type="primary">cutC</name>
    <name evidence="3" type="ORF">FF125_01605</name>
</gene>
<dbReference type="OrthoDB" id="9815677at2"/>
<dbReference type="SUPFAM" id="SSF110395">
    <property type="entry name" value="CutC-like"/>
    <property type="match status" value="1"/>
</dbReference>
<dbReference type="Proteomes" id="UP000306229">
    <property type="component" value="Chromosome"/>
</dbReference>
<name>A0A5B7TLW8_9FLAO</name>
<dbReference type="GO" id="GO:0005737">
    <property type="term" value="C:cytoplasm"/>
    <property type="evidence" value="ECO:0007669"/>
    <property type="project" value="UniProtKB-SubCell"/>
</dbReference>
<dbReference type="Pfam" id="PF03932">
    <property type="entry name" value="CutC"/>
    <property type="match status" value="1"/>
</dbReference>
<dbReference type="RefSeq" id="WP_138948145.1">
    <property type="nucleotide sequence ID" value="NZ_CP040749.1"/>
</dbReference>
<dbReference type="HAMAP" id="MF_00795">
    <property type="entry name" value="CutC"/>
    <property type="match status" value="1"/>
</dbReference>
<dbReference type="KEGG" id="fbe:FF125_01605"/>
<dbReference type="EMBL" id="CP040749">
    <property type="protein sequence ID" value="QCX37198.1"/>
    <property type="molecule type" value="Genomic_DNA"/>
</dbReference>
<dbReference type="InterPro" id="IPR036822">
    <property type="entry name" value="CutC-like_dom_sf"/>
</dbReference>
<reference evidence="3 4" key="1">
    <citation type="submission" date="2019-05" db="EMBL/GenBank/DDBJ databases">
        <title>Algicella ahnfeltiae gen. nov., sp. nov., a novel marine bacterium of the family Flavobacteriaceae isolated from a red alga.</title>
        <authorList>
            <person name="Nedashkovskaya O.I."/>
            <person name="Kukhlevskiy A.D."/>
            <person name="Kim S.-G."/>
            <person name="Zhukova N.V."/>
            <person name="Mikhailov V.V."/>
        </authorList>
    </citation>
    <scope>NUCLEOTIDE SEQUENCE [LARGE SCALE GENOMIC DNA]</scope>
    <source>
        <strain evidence="3 4">10Alg115</strain>
    </source>
</reference>
<dbReference type="AlphaFoldDB" id="A0A5B7TLW8"/>
<dbReference type="FunFam" id="3.20.20.380:FF:000001">
    <property type="entry name" value="Copper homeostasis protein CutC"/>
    <property type="match status" value="1"/>
</dbReference>
<comment type="subcellular location">
    <subcellularLocation>
        <location evidence="2">Cytoplasm</location>
    </subcellularLocation>
</comment>
<keyword evidence="4" id="KW-1185">Reference proteome</keyword>
<protein>
    <recommendedName>
        <fullName evidence="2">PF03932 family protein CutC</fullName>
    </recommendedName>
</protein>
<dbReference type="GO" id="GO:0005507">
    <property type="term" value="F:copper ion binding"/>
    <property type="evidence" value="ECO:0007669"/>
    <property type="project" value="TreeGrafter"/>
</dbReference>
<evidence type="ECO:0000313" key="3">
    <source>
        <dbReference type="EMBL" id="QCX37198.1"/>
    </source>
</evidence>
<accession>A0A5B7TLW8</accession>
<dbReference type="Gene3D" id="3.20.20.380">
    <property type="entry name" value="Copper homeostasis (CutC) domain"/>
    <property type="match status" value="1"/>
</dbReference>
<keyword evidence="2" id="KW-0963">Cytoplasm</keyword>